<proteinExistence type="predicted"/>
<protein>
    <recommendedName>
        <fullName evidence="3">F-box domain-containing protein</fullName>
    </recommendedName>
</protein>
<dbReference type="SUPFAM" id="SSF52047">
    <property type="entry name" value="RNI-like"/>
    <property type="match status" value="1"/>
</dbReference>
<evidence type="ECO:0008006" key="3">
    <source>
        <dbReference type="Google" id="ProtNLM"/>
    </source>
</evidence>
<sequence length="418" mass="46963">MRAQLPSEVWDLIIDYLHNDRKSLDACSLTCRAWLRAARYHRFRHVSLSPKRARGLYRLLYESPGFGHVIKSVELYGRIKLSTAWKDESCLFLAALPALSKLKLSHMTLSGSVLTNITDLRISSLKHISIRRCGLPRPHMLGFIEFIASFRSLESIYIADMSFHATDPMSPIDPPRPPPNVRSLAFGSPMDAPQLLFDWLTASEHRIESFSYQITSGDDVEPLQHMLTTIGPTLTQLNLHIDTDTALDRIFAGHAFTLAPCTALRTCRLALSLPEMCVPANNSLRWVHRILSQLAAPGLAHLALSICADAMDNFGALASECAVHQVSLVPFRDLFALDWVVIGEVMCRPAFESLRQFVLEGRGQPELLDAFVKKRCPEFHARGILEYRVMGEFVGSTVDLSDNELAPMPTTIQLEWDW</sequence>
<gene>
    <name evidence="1" type="ORF">WOLCODRAFT_104088</name>
</gene>
<dbReference type="Gene3D" id="1.20.1280.50">
    <property type="match status" value="1"/>
</dbReference>
<name>A0A2H3JQF1_WOLCO</name>
<evidence type="ECO:0000313" key="2">
    <source>
        <dbReference type="Proteomes" id="UP000218811"/>
    </source>
</evidence>
<evidence type="ECO:0000313" key="1">
    <source>
        <dbReference type="EMBL" id="PCH43745.1"/>
    </source>
</evidence>
<dbReference type="InterPro" id="IPR036047">
    <property type="entry name" value="F-box-like_dom_sf"/>
</dbReference>
<dbReference type="STRING" id="742152.A0A2H3JQF1"/>
<dbReference type="InterPro" id="IPR032675">
    <property type="entry name" value="LRR_dom_sf"/>
</dbReference>
<dbReference type="OrthoDB" id="2734547at2759"/>
<dbReference type="AlphaFoldDB" id="A0A2H3JQF1"/>
<keyword evidence="2" id="KW-1185">Reference proteome</keyword>
<dbReference type="Proteomes" id="UP000218811">
    <property type="component" value="Unassembled WGS sequence"/>
</dbReference>
<organism evidence="1 2">
    <name type="scientific">Wolfiporia cocos (strain MD-104)</name>
    <name type="common">Brown rot fungus</name>
    <dbReference type="NCBI Taxonomy" id="742152"/>
    <lineage>
        <taxon>Eukaryota</taxon>
        <taxon>Fungi</taxon>
        <taxon>Dikarya</taxon>
        <taxon>Basidiomycota</taxon>
        <taxon>Agaricomycotina</taxon>
        <taxon>Agaricomycetes</taxon>
        <taxon>Polyporales</taxon>
        <taxon>Phaeolaceae</taxon>
        <taxon>Wolfiporia</taxon>
    </lineage>
</organism>
<dbReference type="EMBL" id="KB468146">
    <property type="protein sequence ID" value="PCH43745.1"/>
    <property type="molecule type" value="Genomic_DNA"/>
</dbReference>
<dbReference type="SUPFAM" id="SSF81383">
    <property type="entry name" value="F-box domain"/>
    <property type="match status" value="1"/>
</dbReference>
<dbReference type="Gene3D" id="3.80.10.10">
    <property type="entry name" value="Ribonuclease Inhibitor"/>
    <property type="match status" value="1"/>
</dbReference>
<dbReference type="OMA" id="SICADAM"/>
<reference evidence="1 2" key="1">
    <citation type="journal article" date="2012" name="Science">
        <title>The Paleozoic origin of enzymatic lignin decomposition reconstructed from 31 fungal genomes.</title>
        <authorList>
            <person name="Floudas D."/>
            <person name="Binder M."/>
            <person name="Riley R."/>
            <person name="Barry K."/>
            <person name="Blanchette R.A."/>
            <person name="Henrissat B."/>
            <person name="Martinez A.T."/>
            <person name="Otillar R."/>
            <person name="Spatafora J.W."/>
            <person name="Yadav J.S."/>
            <person name="Aerts A."/>
            <person name="Benoit I."/>
            <person name="Boyd A."/>
            <person name="Carlson A."/>
            <person name="Copeland A."/>
            <person name="Coutinho P.M."/>
            <person name="de Vries R.P."/>
            <person name="Ferreira P."/>
            <person name="Findley K."/>
            <person name="Foster B."/>
            <person name="Gaskell J."/>
            <person name="Glotzer D."/>
            <person name="Gorecki P."/>
            <person name="Heitman J."/>
            <person name="Hesse C."/>
            <person name="Hori C."/>
            <person name="Igarashi K."/>
            <person name="Jurgens J.A."/>
            <person name="Kallen N."/>
            <person name="Kersten P."/>
            <person name="Kohler A."/>
            <person name="Kuees U."/>
            <person name="Kumar T.K.A."/>
            <person name="Kuo A."/>
            <person name="LaButti K."/>
            <person name="Larrondo L.F."/>
            <person name="Lindquist E."/>
            <person name="Ling A."/>
            <person name="Lombard V."/>
            <person name="Lucas S."/>
            <person name="Lundell T."/>
            <person name="Martin R."/>
            <person name="McLaughlin D.J."/>
            <person name="Morgenstern I."/>
            <person name="Morin E."/>
            <person name="Murat C."/>
            <person name="Nagy L.G."/>
            <person name="Nolan M."/>
            <person name="Ohm R.A."/>
            <person name="Patyshakuliyeva A."/>
            <person name="Rokas A."/>
            <person name="Ruiz-Duenas F.J."/>
            <person name="Sabat G."/>
            <person name="Salamov A."/>
            <person name="Samejima M."/>
            <person name="Schmutz J."/>
            <person name="Slot J.C."/>
            <person name="St John F."/>
            <person name="Stenlid J."/>
            <person name="Sun H."/>
            <person name="Sun S."/>
            <person name="Syed K."/>
            <person name="Tsang A."/>
            <person name="Wiebenga A."/>
            <person name="Young D."/>
            <person name="Pisabarro A."/>
            <person name="Eastwood D.C."/>
            <person name="Martin F."/>
            <person name="Cullen D."/>
            <person name="Grigoriev I.V."/>
            <person name="Hibbett D.S."/>
        </authorList>
    </citation>
    <scope>NUCLEOTIDE SEQUENCE [LARGE SCALE GENOMIC DNA]</scope>
    <source>
        <strain evidence="1 2">MD-104</strain>
    </source>
</reference>
<accession>A0A2H3JQF1</accession>